<name>A0A6V8KM41_9ACTN</name>
<dbReference type="InterPro" id="IPR013249">
    <property type="entry name" value="RNA_pol_sigma70_r4_t2"/>
</dbReference>
<dbReference type="RefSeq" id="WP_173066289.1">
    <property type="nucleotide sequence ID" value="NZ_BAABGO010000032.1"/>
</dbReference>
<comment type="caution">
    <text evidence="8">The sequence shown here is derived from an EMBL/GenBank/DDBJ whole genome shotgun (WGS) entry which is preliminary data.</text>
</comment>
<evidence type="ECO:0000259" key="7">
    <source>
        <dbReference type="Pfam" id="PF20239"/>
    </source>
</evidence>
<dbReference type="InterPro" id="IPR013324">
    <property type="entry name" value="RNA_pol_sigma_r3/r4-like"/>
</dbReference>
<dbReference type="PANTHER" id="PTHR47756:SF1">
    <property type="entry name" value="BLL0085 PROTEIN"/>
    <property type="match status" value="1"/>
</dbReference>
<evidence type="ECO:0000256" key="3">
    <source>
        <dbReference type="ARBA" id="ARBA00023082"/>
    </source>
</evidence>
<sequence length="417" mass="44892">MTTNDTARAVERVWRLESSRLLGALLRITRDLDRAEDLAQEALAAALAQWPAEGVPDNPGAWLMTAAKRRAINHLRSGERQLRAYATLAAGTAEAYDEEFAVDRLEDDVLRLMFVCCHPSLTDDTRTVLTLRLVAGLTTREIARAYLTSEATVATRISRAKRTLHTTVAALEEPTGAERIARLASVMSVIYLLFNEGYAATAGIDWTRPALCAEAVRLAALLITVTPREPEAYGLLALLELQSSRLTARIDPAGHPVLLTDQDRRRWDRSAISRGDAALRVALSLGGGGPYVLQAAIAAEHARASSVETTDWARIAALYGTLHQATGSAVVELNRAVAVAMAQGPQAGLTIVDEIEPALPGFHLVPAVRGDLLARLGHYPEAAAQFDRAAELAANGTERALMKARADTCRQRGATAS</sequence>
<evidence type="ECO:0000313" key="9">
    <source>
        <dbReference type="Proteomes" id="UP000482800"/>
    </source>
</evidence>
<dbReference type="Gene3D" id="1.10.1740.10">
    <property type="match status" value="1"/>
</dbReference>
<dbReference type="InterPro" id="IPR036388">
    <property type="entry name" value="WH-like_DNA-bd_sf"/>
</dbReference>
<dbReference type="InterPro" id="IPR013325">
    <property type="entry name" value="RNA_pol_sigma_r2"/>
</dbReference>
<evidence type="ECO:0000259" key="5">
    <source>
        <dbReference type="Pfam" id="PF04542"/>
    </source>
</evidence>
<dbReference type="AlphaFoldDB" id="A0A6V8KM41"/>
<dbReference type="Pfam" id="PF04542">
    <property type="entry name" value="Sigma70_r2"/>
    <property type="match status" value="1"/>
</dbReference>
<keyword evidence="4" id="KW-0804">Transcription</keyword>
<accession>A0A6V8KM41</accession>
<gene>
    <name evidence="8" type="ORF">Phou_077680</name>
</gene>
<dbReference type="InterPro" id="IPR014284">
    <property type="entry name" value="RNA_pol_sigma-70_dom"/>
</dbReference>
<feature type="domain" description="DUF6596" evidence="7">
    <location>
        <begin position="182"/>
        <end position="282"/>
    </location>
</feature>
<proteinExistence type="inferred from homology"/>
<keyword evidence="9" id="KW-1185">Reference proteome</keyword>
<evidence type="ECO:0000313" key="8">
    <source>
        <dbReference type="EMBL" id="GFJ83588.1"/>
    </source>
</evidence>
<dbReference type="GO" id="GO:0016987">
    <property type="term" value="F:sigma factor activity"/>
    <property type="evidence" value="ECO:0007669"/>
    <property type="project" value="UniProtKB-KW"/>
</dbReference>
<dbReference type="InterPro" id="IPR007627">
    <property type="entry name" value="RNA_pol_sigma70_r2"/>
</dbReference>
<dbReference type="SUPFAM" id="SSF88659">
    <property type="entry name" value="Sigma3 and sigma4 domains of RNA polymerase sigma factors"/>
    <property type="match status" value="1"/>
</dbReference>
<dbReference type="SUPFAM" id="SSF88946">
    <property type="entry name" value="Sigma2 domain of RNA polymerase sigma factors"/>
    <property type="match status" value="1"/>
</dbReference>
<protein>
    <submittedName>
        <fullName evidence="8">RNA polymerase sigma factor</fullName>
    </submittedName>
</protein>
<dbReference type="Pfam" id="PF20239">
    <property type="entry name" value="DUF6596"/>
    <property type="match status" value="1"/>
</dbReference>
<reference evidence="8 9" key="1">
    <citation type="submission" date="2020-03" db="EMBL/GenBank/DDBJ databases">
        <title>Whole genome shotgun sequence of Phytohabitans houttuyneae NBRC 108639.</title>
        <authorList>
            <person name="Komaki H."/>
            <person name="Tamura T."/>
        </authorList>
    </citation>
    <scope>NUCLEOTIDE SEQUENCE [LARGE SCALE GENOMIC DNA]</scope>
    <source>
        <strain evidence="8 9">NBRC 108639</strain>
    </source>
</reference>
<keyword evidence="2" id="KW-0805">Transcription regulation</keyword>
<evidence type="ECO:0000256" key="1">
    <source>
        <dbReference type="ARBA" id="ARBA00010641"/>
    </source>
</evidence>
<dbReference type="Proteomes" id="UP000482800">
    <property type="component" value="Unassembled WGS sequence"/>
</dbReference>
<keyword evidence="3" id="KW-0731">Sigma factor</keyword>
<dbReference type="Pfam" id="PF08281">
    <property type="entry name" value="Sigma70_r4_2"/>
    <property type="match status" value="1"/>
</dbReference>
<dbReference type="InterPro" id="IPR046531">
    <property type="entry name" value="DUF6596"/>
</dbReference>
<organism evidence="8 9">
    <name type="scientific">Phytohabitans houttuyneae</name>
    <dbReference type="NCBI Taxonomy" id="1076126"/>
    <lineage>
        <taxon>Bacteria</taxon>
        <taxon>Bacillati</taxon>
        <taxon>Actinomycetota</taxon>
        <taxon>Actinomycetes</taxon>
        <taxon>Micromonosporales</taxon>
        <taxon>Micromonosporaceae</taxon>
    </lineage>
</organism>
<evidence type="ECO:0000259" key="6">
    <source>
        <dbReference type="Pfam" id="PF08281"/>
    </source>
</evidence>
<dbReference type="GO" id="GO:0003677">
    <property type="term" value="F:DNA binding"/>
    <property type="evidence" value="ECO:0007669"/>
    <property type="project" value="InterPro"/>
</dbReference>
<feature type="domain" description="RNA polymerase sigma-70 region 2" evidence="5">
    <location>
        <begin position="19"/>
        <end position="80"/>
    </location>
</feature>
<dbReference type="Gene3D" id="1.10.10.10">
    <property type="entry name" value="Winged helix-like DNA-binding domain superfamily/Winged helix DNA-binding domain"/>
    <property type="match status" value="1"/>
</dbReference>
<dbReference type="EMBL" id="BLPF01000003">
    <property type="protein sequence ID" value="GFJ83588.1"/>
    <property type="molecule type" value="Genomic_DNA"/>
</dbReference>
<dbReference type="NCBIfam" id="TIGR02937">
    <property type="entry name" value="sigma70-ECF"/>
    <property type="match status" value="1"/>
</dbReference>
<dbReference type="GO" id="GO:0006352">
    <property type="term" value="P:DNA-templated transcription initiation"/>
    <property type="evidence" value="ECO:0007669"/>
    <property type="project" value="InterPro"/>
</dbReference>
<reference evidence="8 9" key="2">
    <citation type="submission" date="2020-03" db="EMBL/GenBank/DDBJ databases">
        <authorList>
            <person name="Ichikawa N."/>
            <person name="Kimura A."/>
            <person name="Kitahashi Y."/>
            <person name="Uohara A."/>
        </authorList>
    </citation>
    <scope>NUCLEOTIDE SEQUENCE [LARGE SCALE GENOMIC DNA]</scope>
    <source>
        <strain evidence="8 9">NBRC 108639</strain>
    </source>
</reference>
<dbReference type="PANTHER" id="PTHR47756">
    <property type="entry name" value="BLL6612 PROTEIN-RELATED"/>
    <property type="match status" value="1"/>
</dbReference>
<evidence type="ECO:0000256" key="2">
    <source>
        <dbReference type="ARBA" id="ARBA00023015"/>
    </source>
</evidence>
<evidence type="ECO:0000256" key="4">
    <source>
        <dbReference type="ARBA" id="ARBA00023163"/>
    </source>
</evidence>
<feature type="domain" description="RNA polymerase sigma factor 70 region 4 type 2" evidence="6">
    <location>
        <begin position="113"/>
        <end position="164"/>
    </location>
</feature>
<comment type="similarity">
    <text evidence="1">Belongs to the sigma-70 factor family. ECF subfamily.</text>
</comment>